<dbReference type="Gene3D" id="2.170.16.10">
    <property type="entry name" value="Hedgehog/Intein (Hint) domain"/>
    <property type="match status" value="1"/>
</dbReference>
<feature type="region of interest" description="Disordered" evidence="2">
    <location>
        <begin position="1"/>
        <end position="21"/>
    </location>
</feature>
<evidence type="ECO:0000313" key="6">
    <source>
        <dbReference type="Proteomes" id="UP001596067"/>
    </source>
</evidence>
<dbReference type="PANTHER" id="PTHR23242">
    <property type="entry name" value="TRANSCRIPTION FACTOR HOXA13"/>
    <property type="match status" value="1"/>
</dbReference>
<keyword evidence="6" id="KW-1185">Reference proteome</keyword>
<evidence type="ECO:0000256" key="2">
    <source>
        <dbReference type="SAM" id="MobiDB-lite"/>
    </source>
</evidence>
<organism evidence="5 6">
    <name type="scientific">Kitasatospora aburaviensis</name>
    <dbReference type="NCBI Taxonomy" id="67265"/>
    <lineage>
        <taxon>Bacteria</taxon>
        <taxon>Bacillati</taxon>
        <taxon>Actinomycetota</taxon>
        <taxon>Actinomycetes</taxon>
        <taxon>Kitasatosporales</taxon>
        <taxon>Streptomycetaceae</taxon>
        <taxon>Kitasatospora</taxon>
    </lineage>
</organism>
<feature type="chain" id="PRO_5046007094" evidence="3">
    <location>
        <begin position="46"/>
        <end position="1378"/>
    </location>
</feature>
<dbReference type="RefSeq" id="WP_313767209.1">
    <property type="nucleotide sequence ID" value="NZ_BAAAVH010000031.1"/>
</dbReference>
<keyword evidence="3" id="KW-0732">Signal</keyword>
<evidence type="ECO:0000259" key="4">
    <source>
        <dbReference type="SMART" id="SM00306"/>
    </source>
</evidence>
<dbReference type="InterPro" id="IPR003587">
    <property type="entry name" value="Hint_dom_N"/>
</dbReference>
<dbReference type="PANTHER" id="PTHR23242:SF9">
    <property type="entry name" value="TRANSCRIPTION FACTOR HOXA13"/>
    <property type="match status" value="1"/>
</dbReference>
<evidence type="ECO:0000313" key="5">
    <source>
        <dbReference type="EMBL" id="MFC5888031.1"/>
    </source>
</evidence>
<dbReference type="NCBIfam" id="TIGR01443">
    <property type="entry name" value="intein_Cterm"/>
    <property type="match status" value="1"/>
</dbReference>
<dbReference type="Pfam" id="PF03752">
    <property type="entry name" value="ALF"/>
    <property type="match status" value="7"/>
</dbReference>
<dbReference type="Proteomes" id="UP001596067">
    <property type="component" value="Unassembled WGS sequence"/>
</dbReference>
<reference evidence="6" key="1">
    <citation type="journal article" date="2019" name="Int. J. Syst. Evol. Microbiol.">
        <title>The Global Catalogue of Microorganisms (GCM) 10K type strain sequencing project: providing services to taxonomists for standard genome sequencing and annotation.</title>
        <authorList>
            <consortium name="The Broad Institute Genomics Platform"/>
            <consortium name="The Broad Institute Genome Sequencing Center for Infectious Disease"/>
            <person name="Wu L."/>
            <person name="Ma J."/>
        </authorList>
    </citation>
    <scope>NUCLEOTIDE SEQUENCE [LARGE SCALE GENOMIC DNA]</scope>
    <source>
        <strain evidence="6">CGMCC 4.1469</strain>
    </source>
</reference>
<gene>
    <name evidence="5" type="ORF">ACFP0N_23975</name>
</gene>
<evidence type="ECO:0000256" key="3">
    <source>
        <dbReference type="SAM" id="SignalP"/>
    </source>
</evidence>
<feature type="region of interest" description="Disordered" evidence="2">
    <location>
        <begin position="496"/>
        <end position="517"/>
    </location>
</feature>
<dbReference type="InterPro" id="IPR030934">
    <property type="entry name" value="Intein_C"/>
</dbReference>
<keyword evidence="1" id="KW-0175">Coiled coil</keyword>
<protein>
    <submittedName>
        <fullName evidence="5">Polymorphic toxin-type HINT domain-containing protein</fullName>
    </submittedName>
</protein>
<comment type="caution">
    <text evidence="5">The sequence shown here is derived from an EMBL/GenBank/DDBJ whole genome shotgun (WGS) entry which is preliminary data.</text>
</comment>
<dbReference type="InterPro" id="IPR036844">
    <property type="entry name" value="Hint_dom_sf"/>
</dbReference>
<dbReference type="SUPFAM" id="SSF51294">
    <property type="entry name" value="Hedgehog/intein (Hint) domain"/>
    <property type="match status" value="1"/>
</dbReference>
<name>A0ABW1F0X4_9ACTN</name>
<dbReference type="InterPro" id="IPR005506">
    <property type="entry name" value="DUF312_ALF"/>
</dbReference>
<dbReference type="SMART" id="SM00306">
    <property type="entry name" value="HintN"/>
    <property type="match status" value="1"/>
</dbReference>
<evidence type="ECO:0000256" key="1">
    <source>
        <dbReference type="SAM" id="Coils"/>
    </source>
</evidence>
<feature type="region of interest" description="Disordered" evidence="2">
    <location>
        <begin position="436"/>
        <end position="464"/>
    </location>
</feature>
<feature type="coiled-coil region" evidence="1">
    <location>
        <begin position="846"/>
        <end position="873"/>
    </location>
</feature>
<accession>A0ABW1F0X4</accession>
<feature type="compositionally biased region" description="Low complexity" evidence="2">
    <location>
        <begin position="436"/>
        <end position="452"/>
    </location>
</feature>
<proteinExistence type="predicted"/>
<feature type="signal peptide" evidence="3">
    <location>
        <begin position="1"/>
        <end position="45"/>
    </location>
</feature>
<dbReference type="CDD" id="cd00081">
    <property type="entry name" value="Hint"/>
    <property type="match status" value="1"/>
</dbReference>
<feature type="domain" description="Hint" evidence="4">
    <location>
        <begin position="1125"/>
        <end position="1224"/>
    </location>
</feature>
<dbReference type="EMBL" id="JBHSOD010000034">
    <property type="protein sequence ID" value="MFC5888031.1"/>
    <property type="molecule type" value="Genomic_DNA"/>
</dbReference>
<sequence>MGGWRAGSIPGRRGRPDGSAPRRLSLRLLPLAMAASLLGTSPAYAADGAQPPTVPLLTDRGKVVESWLTGGPGVKAAAEAALLGTDADVRKFLDGERAVAQVSDDQVSAAQIHALGGGSVRAAAEKALGGTPEELRTFLVSGWQEPLKSDQQVQAAMLMNGAGRGVRQAAEAALNGSVDDLRTFLAEGQYTAREADDRVQLVQILSTGGPNTQAAARLALNGSIDDVHEFLTVGQHVARARDMERTSIAQLAQQAKEASAQAVRSTEAAKEASAKAVATSKLAKEAAAKAASDTQAAGSDNAKAGAAADRAATAAGRAADAAQTAIQAARAANASARTAASAASQAAYAATGASQAAARAAGAATDAVNDGGKAHAASEAAQTAETASVAAQTAAEALEKANSAATSAHDASDLALAAGGNAKSAADSADEAGGYARQAGAQSARATSAAASTRRHAMEATRAATAAKGLAGEAAQAVKDAKAMASSAAAHAKSAAQSARDAAQHAGDSTAAASNSSAYASDAQKAATEAKDAVDKAGQIKSLAERVEAEDRAGRTAAALDQARDARASYEDARTQAGQAVQDVRAFSDEAARLTAAVARPDADLARIATDGRKLALLSVKISGTWDAAAARMALAGDDNAVLEYVRQGHAKALELDDRDRVARLAADSEMTAVRTEAATALKADAAAVHAFLESGQYRAAATDYQVAVAQQTNGAGPAVKAAAEAALNAQGVDALREFLGTGRYNAQISDDQVRAAQLTQTGGPEVKAAAEVALEAPPQALRAFIQTGQYTARRKDELAAAHVADVDRMIAEASAASSLAQQNAAEAARVAAVARGAAAEANSAADQAKKAADAANTYANQAKEKAKQAEASGAKAAQAAKTAAGARDAALRDTVSAEYSAQRAEKSKWFAQASASEAYTSATKAHDAAQAAGQDARTAAQSANQAFQVTATKSLTEYVNQVLVQSVEEVAKRQEQSRDAFVGRGIEKLKHTGRDIVENWDWDAPKLPGIDDLTDFFVHTLDRVMDHPLDAVVGAFGLLGSAWTFSFELTQVAVPSFVADGALCGISIVSGDAMDKSPSCSAAKSIVGDQAGKALDLSRKLPFGHEVSTYLEQALTKAGICPTPNSFPAGTRVLMADGTTKPIEQIGVGDQVTATDPATGRSGGRTVDATILTPDDRDFTDLNVAAGSGSLTATDHHPFWAENRHRWLDAADLIAGDELRTPGGSTARITGTKHRNGLQAAYNLTVRDLHTYYVLAGNTPVLVHNSGGLCAGEDAYRIDEHVKPRHTSSGDKTDGKSIFNDGEDLYVLARGSDGKIGQYQSNTGRIQYVVDAGRIIGTDKNGLPTRFYTIIRTARPEMYETDYLDFGDLVTMHPGTP</sequence>
<dbReference type="Pfam" id="PF07591">
    <property type="entry name" value="PT-HINT"/>
    <property type="match status" value="1"/>
</dbReference>